<evidence type="ECO:0000313" key="2">
    <source>
        <dbReference type="Proteomes" id="UP000019149"/>
    </source>
</evidence>
<accession>W6TYV3</accession>
<reference evidence="1 2" key="1">
    <citation type="journal article" date="2013" name="Nat. Genet.">
        <title>The genome of the hydatid tapeworm Echinococcus granulosus.</title>
        <authorList>
            <person name="Zheng H."/>
            <person name="Zhang W."/>
            <person name="Zhang L."/>
            <person name="Zhang Z."/>
            <person name="Li J."/>
            <person name="Lu G."/>
            <person name="Zhu Y."/>
            <person name="Wang Y."/>
            <person name="Huang Y."/>
            <person name="Liu J."/>
            <person name="Kang H."/>
            <person name="Chen J."/>
            <person name="Wang L."/>
            <person name="Chen A."/>
            <person name="Yu S."/>
            <person name="Gao Z."/>
            <person name="Jin L."/>
            <person name="Gu W."/>
            <person name="Wang Z."/>
            <person name="Zhao L."/>
            <person name="Shi B."/>
            <person name="Wen H."/>
            <person name="Lin R."/>
            <person name="Jones M.K."/>
            <person name="Brejova B."/>
            <person name="Vinar T."/>
            <person name="Zhao G."/>
            <person name="McManus D.P."/>
            <person name="Chen Z."/>
            <person name="Zhou Y."/>
            <person name="Wang S."/>
        </authorList>
    </citation>
    <scope>NUCLEOTIDE SEQUENCE [LARGE SCALE GENOMIC DNA]</scope>
</reference>
<dbReference type="AlphaFoldDB" id="W6TYV3"/>
<sequence length="127" mass="14913">MQTAQFGRYTRHFIIHLDGIHVFGSDNREHNANLRMDLKSHPHLVDSPETEKCRFLQRPVNCLRYTVLPDGMAPNEVKPCLRKTPVEYLLRLHHGVLNKHWPSFLAENQMAVSIRPHISCYTFKRKN</sequence>
<dbReference type="CTD" id="36346948"/>
<protein>
    <submittedName>
        <fullName evidence="1">Uncharacterized protein</fullName>
    </submittedName>
</protein>
<dbReference type="EMBL" id="APAU02000584">
    <property type="protein sequence ID" value="EUB53908.1"/>
    <property type="molecule type" value="Genomic_DNA"/>
</dbReference>
<dbReference type="RefSeq" id="XP_024345104.1">
    <property type="nucleotide sequence ID" value="XM_024500482.1"/>
</dbReference>
<dbReference type="KEGG" id="egl:EGR_11235"/>
<dbReference type="OrthoDB" id="10258156at2759"/>
<keyword evidence="2" id="KW-1185">Reference proteome</keyword>
<name>W6TYV3_ECHGR</name>
<comment type="caution">
    <text evidence="1">The sequence shown here is derived from an EMBL/GenBank/DDBJ whole genome shotgun (WGS) entry which is preliminary data.</text>
</comment>
<organism evidence="1 2">
    <name type="scientific">Echinococcus granulosus</name>
    <name type="common">Hydatid tapeworm</name>
    <dbReference type="NCBI Taxonomy" id="6210"/>
    <lineage>
        <taxon>Eukaryota</taxon>
        <taxon>Metazoa</taxon>
        <taxon>Spiralia</taxon>
        <taxon>Lophotrochozoa</taxon>
        <taxon>Platyhelminthes</taxon>
        <taxon>Cestoda</taxon>
        <taxon>Eucestoda</taxon>
        <taxon>Cyclophyllidea</taxon>
        <taxon>Taeniidae</taxon>
        <taxon>Echinococcus</taxon>
        <taxon>Echinococcus granulosus group</taxon>
    </lineage>
</organism>
<gene>
    <name evidence="1" type="ORF">EGR_11235</name>
</gene>
<dbReference type="Proteomes" id="UP000019149">
    <property type="component" value="Unassembled WGS sequence"/>
</dbReference>
<evidence type="ECO:0000313" key="1">
    <source>
        <dbReference type="EMBL" id="EUB53908.1"/>
    </source>
</evidence>
<dbReference type="GeneID" id="36346948"/>
<proteinExistence type="predicted"/>